<dbReference type="AlphaFoldDB" id="A0A8T2BVD2"/>
<feature type="domain" description="Reverse transcriptase" evidence="1">
    <location>
        <begin position="585"/>
        <end position="703"/>
    </location>
</feature>
<dbReference type="OrthoDB" id="1106899at2759"/>
<evidence type="ECO:0000313" key="4">
    <source>
        <dbReference type="EMBL" id="KAG7588884.1"/>
    </source>
</evidence>
<feature type="domain" description="DUF4283" evidence="2">
    <location>
        <begin position="32"/>
        <end position="111"/>
    </location>
</feature>
<dbReference type="InterPro" id="IPR000477">
    <property type="entry name" value="RT_dom"/>
</dbReference>
<dbReference type="PANTHER" id="PTHR31286">
    <property type="entry name" value="GLYCINE-RICH CELL WALL STRUCTURAL PROTEIN 1.8-LIKE"/>
    <property type="match status" value="1"/>
</dbReference>
<dbReference type="InterPro" id="IPR040256">
    <property type="entry name" value="At4g02000-like"/>
</dbReference>
<dbReference type="Pfam" id="PF14392">
    <property type="entry name" value="zf-CCHC_4"/>
    <property type="match status" value="1"/>
</dbReference>
<evidence type="ECO:0000259" key="3">
    <source>
        <dbReference type="Pfam" id="PF14392"/>
    </source>
</evidence>
<protein>
    <recommendedName>
        <fullName evidence="6">Reverse transcriptase domain-containing protein</fullName>
    </recommendedName>
</protein>
<dbReference type="InterPro" id="IPR025836">
    <property type="entry name" value="Zn_knuckle_CX2CX4HX4C"/>
</dbReference>
<dbReference type="Proteomes" id="UP000694251">
    <property type="component" value="Chromosome 7"/>
</dbReference>
<evidence type="ECO:0000259" key="1">
    <source>
        <dbReference type="Pfam" id="PF00078"/>
    </source>
</evidence>
<dbReference type="Pfam" id="PF00078">
    <property type="entry name" value="RVT_1"/>
    <property type="match status" value="1"/>
</dbReference>
<dbReference type="CDD" id="cd01650">
    <property type="entry name" value="RT_nLTR_like"/>
    <property type="match status" value="1"/>
</dbReference>
<gene>
    <name evidence="4" type="ORF">ISN44_As07g012050</name>
</gene>
<dbReference type="Pfam" id="PF14111">
    <property type="entry name" value="DUF4283"/>
    <property type="match status" value="1"/>
</dbReference>
<keyword evidence="5" id="KW-1185">Reference proteome</keyword>
<evidence type="ECO:0000313" key="5">
    <source>
        <dbReference type="Proteomes" id="UP000694251"/>
    </source>
</evidence>
<accession>A0A8T2BVD2</accession>
<name>A0A8T2BVD2_ARASU</name>
<dbReference type="InterPro" id="IPR025558">
    <property type="entry name" value="DUF4283"/>
</dbReference>
<organism evidence="4 5">
    <name type="scientific">Arabidopsis suecica</name>
    <name type="common">Swedish thale-cress</name>
    <name type="synonym">Cardaminopsis suecica</name>
    <dbReference type="NCBI Taxonomy" id="45249"/>
    <lineage>
        <taxon>Eukaryota</taxon>
        <taxon>Viridiplantae</taxon>
        <taxon>Streptophyta</taxon>
        <taxon>Embryophyta</taxon>
        <taxon>Tracheophyta</taxon>
        <taxon>Spermatophyta</taxon>
        <taxon>Magnoliopsida</taxon>
        <taxon>eudicotyledons</taxon>
        <taxon>Gunneridae</taxon>
        <taxon>Pentapetalae</taxon>
        <taxon>rosids</taxon>
        <taxon>malvids</taxon>
        <taxon>Brassicales</taxon>
        <taxon>Brassicaceae</taxon>
        <taxon>Camelineae</taxon>
        <taxon>Arabidopsis</taxon>
    </lineage>
</organism>
<proteinExistence type="predicted"/>
<sequence length="705" mass="80205">MSSSLDKILMEMSLEEKDEPFDLPNLPEFCSNETNSMSLIGRILNPESQSVSSLVLNMPRKWQIYDRVRGVALSPEKFQFIFKYEHELEDILNKGVHTYNQWSLAIDRWIETPPEDYLQFIPIWVQLRHIPINHYTPDAIRTLAGFAGRVIGMDFDQNKAQNKDFVRVRISFDVSKPLRRSKVVSLPSREATTILYDYERIQKRCYFCQRLTHERDNCPLFKRKQQALKDKESLNPVLNSPLAPSSLTSDRVRIYPLVIEELRQFFVDSSNLNRFSINTQGKISDDTLAIGHTIPPPPASYFLLSEEVDPITPCSFGYKGTYTGTPSTSEAGTSKSHLRKAYIRKKPYKPRRTQKGTTTPSSLICTELAKGSDQGLGRSQDLTIPRLMEMRKEDFPELMFLMETMHNRNVLVDLQEWLGYDRVLTVNPVGKSGGLALFWKNSVAIDVTFNEILHNGEKLGGPKRSESSFKPFVDMIRTCGMDELPSAGNSFTWGVKANRSRKRIEALQDIHGNIQTFEASKGEIATAYFKEFFKSSNPGNFDWLFHDFPVKVSPQMNESLIRPVSSDEIKQAVFSINPSSAPGSNVLYKIISKVLTSRLQPILPLIISPTQSAFVFERLISDNISIAHELVHALRTHLVISSEFMAINTDMSKAFDRLEWSYLQVINDQPFGMVVPQRGLPQGDPISPFLFVLCTEGLSHLLNRA</sequence>
<dbReference type="EMBL" id="JAEFBJ010000007">
    <property type="protein sequence ID" value="KAG7588884.1"/>
    <property type="molecule type" value="Genomic_DNA"/>
</dbReference>
<reference evidence="4 5" key="1">
    <citation type="submission" date="2020-12" db="EMBL/GenBank/DDBJ databases">
        <title>Concerted genomic and epigenomic changes stabilize Arabidopsis allopolyploids.</title>
        <authorList>
            <person name="Chen Z."/>
        </authorList>
    </citation>
    <scope>NUCLEOTIDE SEQUENCE [LARGE SCALE GENOMIC DNA]</scope>
    <source>
        <strain evidence="4">As9502</strain>
        <tissue evidence="4">Leaf</tissue>
    </source>
</reference>
<comment type="caution">
    <text evidence="4">The sequence shown here is derived from an EMBL/GenBank/DDBJ whole genome shotgun (WGS) entry which is preliminary data.</text>
</comment>
<dbReference type="PANTHER" id="PTHR31286:SF178">
    <property type="entry name" value="DUF4283 DOMAIN-CONTAINING PROTEIN"/>
    <property type="match status" value="1"/>
</dbReference>
<evidence type="ECO:0000259" key="2">
    <source>
        <dbReference type="Pfam" id="PF14111"/>
    </source>
</evidence>
<evidence type="ECO:0008006" key="6">
    <source>
        <dbReference type="Google" id="ProtNLM"/>
    </source>
</evidence>
<feature type="domain" description="Zinc knuckle CX2CX4HX4C" evidence="3">
    <location>
        <begin position="172"/>
        <end position="219"/>
    </location>
</feature>